<protein>
    <submittedName>
        <fullName evidence="2">Uncharacterized protein</fullName>
    </submittedName>
</protein>
<dbReference type="InterPro" id="IPR046487">
    <property type="entry name" value="DUF6580"/>
</dbReference>
<feature type="transmembrane region" description="Helical" evidence="1">
    <location>
        <begin position="103"/>
        <end position="126"/>
    </location>
</feature>
<keyword evidence="1" id="KW-1133">Transmembrane helix</keyword>
<keyword evidence="1" id="KW-0812">Transmembrane</keyword>
<name>A0A955LHQ8_UNCKA</name>
<dbReference type="EMBL" id="JAGQKX010000125">
    <property type="protein sequence ID" value="MCA9390543.1"/>
    <property type="molecule type" value="Genomic_DNA"/>
</dbReference>
<keyword evidence="1" id="KW-0472">Membrane</keyword>
<evidence type="ECO:0000313" key="2">
    <source>
        <dbReference type="EMBL" id="MCA9390543.1"/>
    </source>
</evidence>
<reference evidence="2" key="1">
    <citation type="submission" date="2020-04" db="EMBL/GenBank/DDBJ databases">
        <authorList>
            <person name="Zhang T."/>
        </authorList>
    </citation>
    <scope>NUCLEOTIDE SEQUENCE</scope>
    <source>
        <strain evidence="2">HKST-UBA01</strain>
    </source>
</reference>
<sequence>MNSSNTQTRQFILSSETIIAIVLIVLGVILRLVPHPPNVAPITAIALLGGAKLGKRSGVILVMSIMLISDLLLGIHGSMLYTWGSFLAITYIGQLVLQNRSNPLSIFSTALASSLLFFLVTNFGVWREGTMYAQNLSGLLQSYTMAIPFYRNTVLGDLIYTPLFFGAYQLLNNYFKQYSLSFSLPFLTLKNHE</sequence>
<feature type="transmembrane region" description="Helical" evidence="1">
    <location>
        <begin position="12"/>
        <end position="33"/>
    </location>
</feature>
<evidence type="ECO:0000313" key="3">
    <source>
        <dbReference type="Proteomes" id="UP000701698"/>
    </source>
</evidence>
<comment type="caution">
    <text evidence="2">The sequence shown here is derived from an EMBL/GenBank/DDBJ whole genome shotgun (WGS) entry which is preliminary data.</text>
</comment>
<proteinExistence type="predicted"/>
<dbReference type="AlphaFoldDB" id="A0A955LHQ8"/>
<evidence type="ECO:0000256" key="1">
    <source>
        <dbReference type="SAM" id="Phobius"/>
    </source>
</evidence>
<gene>
    <name evidence="2" type="ORF">KC571_04005</name>
</gene>
<accession>A0A955LHQ8</accession>
<dbReference type="Proteomes" id="UP000701698">
    <property type="component" value="Unassembled WGS sequence"/>
</dbReference>
<dbReference type="Pfam" id="PF20221">
    <property type="entry name" value="DUF6580"/>
    <property type="match status" value="1"/>
</dbReference>
<reference evidence="2" key="2">
    <citation type="journal article" date="2021" name="Microbiome">
        <title>Successional dynamics and alternative stable states in a saline activated sludge microbial community over 9 years.</title>
        <authorList>
            <person name="Wang Y."/>
            <person name="Ye J."/>
            <person name="Ju F."/>
            <person name="Liu L."/>
            <person name="Boyd J.A."/>
            <person name="Deng Y."/>
            <person name="Parks D.H."/>
            <person name="Jiang X."/>
            <person name="Yin X."/>
            <person name="Woodcroft B.J."/>
            <person name="Tyson G.W."/>
            <person name="Hugenholtz P."/>
            <person name="Polz M.F."/>
            <person name="Zhang T."/>
        </authorList>
    </citation>
    <scope>NUCLEOTIDE SEQUENCE</scope>
    <source>
        <strain evidence="2">HKST-UBA01</strain>
    </source>
</reference>
<organism evidence="2 3">
    <name type="scientific">candidate division WWE3 bacterium</name>
    <dbReference type="NCBI Taxonomy" id="2053526"/>
    <lineage>
        <taxon>Bacteria</taxon>
        <taxon>Katanobacteria</taxon>
    </lineage>
</organism>
<feature type="transmembrane region" description="Helical" evidence="1">
    <location>
        <begin position="80"/>
        <end position="97"/>
    </location>
</feature>